<dbReference type="Proteomes" id="UP000001901">
    <property type="component" value="Chromosome"/>
</dbReference>
<name>D2RDB4_ARCPA</name>
<evidence type="ECO:0000256" key="2">
    <source>
        <dbReference type="ARBA" id="ARBA00022679"/>
    </source>
</evidence>
<evidence type="ECO:0000259" key="4">
    <source>
        <dbReference type="PROSITE" id="PS51186"/>
    </source>
</evidence>
<gene>
    <name evidence="5" type="ordered locus">Arcpr_1049</name>
</gene>
<dbReference type="HOGENOM" id="CLU_013985_36_0_2"/>
<evidence type="ECO:0000256" key="1">
    <source>
        <dbReference type="ARBA" id="ARBA00008694"/>
    </source>
</evidence>
<dbReference type="STRING" id="572546.Arcpr_1049"/>
<dbReference type="SUPFAM" id="SSF55729">
    <property type="entry name" value="Acyl-CoA N-acyltransferases (Nat)"/>
    <property type="match status" value="1"/>
</dbReference>
<comment type="similarity">
    <text evidence="1">Belongs to the acetyltransferase family.</text>
</comment>
<dbReference type="eggNOG" id="arCOG00826">
    <property type="taxonomic scope" value="Archaea"/>
</dbReference>
<dbReference type="PROSITE" id="PS51186">
    <property type="entry name" value="GNAT"/>
    <property type="match status" value="1"/>
</dbReference>
<dbReference type="Gene3D" id="3.40.630.30">
    <property type="match status" value="1"/>
</dbReference>
<proteinExistence type="inferred from homology"/>
<keyword evidence="6" id="KW-1185">Reference proteome</keyword>
<evidence type="ECO:0000313" key="6">
    <source>
        <dbReference type="Proteomes" id="UP000001901"/>
    </source>
</evidence>
<dbReference type="InterPro" id="IPR000182">
    <property type="entry name" value="GNAT_dom"/>
</dbReference>
<dbReference type="Pfam" id="PF00583">
    <property type="entry name" value="Acetyltransf_1"/>
    <property type="match status" value="1"/>
</dbReference>
<dbReference type="GO" id="GO:0016747">
    <property type="term" value="F:acyltransferase activity, transferring groups other than amino-acyl groups"/>
    <property type="evidence" value="ECO:0007669"/>
    <property type="project" value="InterPro"/>
</dbReference>
<feature type="domain" description="N-acetyltransferase" evidence="4">
    <location>
        <begin position="1"/>
        <end position="150"/>
    </location>
</feature>
<protein>
    <submittedName>
        <fullName evidence="5">GCN5-related N-acetyltransferase</fullName>
    </submittedName>
</protein>
<dbReference type="PIRSF" id="PIRSF037663">
    <property type="entry name" value="Acetyltransf_GNAT_prd"/>
    <property type="match status" value="1"/>
</dbReference>
<dbReference type="EMBL" id="CP001857">
    <property type="protein sequence ID" value="ADB58108.1"/>
    <property type="molecule type" value="Genomic_DNA"/>
</dbReference>
<dbReference type="OrthoDB" id="38613at2157"/>
<dbReference type="CDD" id="cd04301">
    <property type="entry name" value="NAT_SF"/>
    <property type="match status" value="1"/>
</dbReference>
<dbReference type="InterPro" id="IPR016181">
    <property type="entry name" value="Acyl_CoA_acyltransferase"/>
</dbReference>
<keyword evidence="2" id="KW-0808">Transferase</keyword>
<dbReference type="InterPro" id="IPR050680">
    <property type="entry name" value="YpeA/RimI_acetyltransf"/>
</dbReference>
<dbReference type="PANTHER" id="PTHR43420">
    <property type="entry name" value="ACETYLTRANSFERASE"/>
    <property type="match status" value="1"/>
</dbReference>
<accession>D2RDB4</accession>
<dbReference type="InterPro" id="IPR017255">
    <property type="entry name" value="AcTrfase_GNAT_prd"/>
</dbReference>
<organism evidence="5 6">
    <name type="scientific">Archaeoglobus profundus (strain DSM 5631 / JCM 9629 / NBRC 100127 / Av18)</name>
    <dbReference type="NCBI Taxonomy" id="572546"/>
    <lineage>
        <taxon>Archaea</taxon>
        <taxon>Methanobacteriati</taxon>
        <taxon>Methanobacteriota</taxon>
        <taxon>Archaeoglobi</taxon>
        <taxon>Archaeoglobales</taxon>
        <taxon>Archaeoglobaceae</taxon>
        <taxon>Archaeoglobus</taxon>
    </lineage>
</organism>
<evidence type="ECO:0000256" key="3">
    <source>
        <dbReference type="ARBA" id="ARBA00023315"/>
    </source>
</evidence>
<dbReference type="PaxDb" id="572546-Arcpr_1049"/>
<dbReference type="KEGG" id="apo:Arcpr_1049"/>
<dbReference type="AlphaFoldDB" id="D2RDB4"/>
<evidence type="ECO:0000313" key="5">
    <source>
        <dbReference type="EMBL" id="ADB58108.1"/>
    </source>
</evidence>
<sequence length="150" mass="17730">MIRKVTKEDEKHFVEVYTLAYKGLEEYAYTSKRDVKLYFRWLLKRDPEGFFTYVAGKPVGFIACDCNWFSVFEGEEVAEIHEIVVHPEWQGKGIGTSLMKKALDYAKERGRKVVELWVGVKNLKAIRFYKKFGFKERGVFGRWLRMTLNL</sequence>
<dbReference type="GeneID" id="8739724"/>
<dbReference type="FunFam" id="3.40.630.30:FF:000282">
    <property type="entry name" value="GCN5-related N-acetyltransferase"/>
    <property type="match status" value="1"/>
</dbReference>
<dbReference type="PANTHER" id="PTHR43420:SF44">
    <property type="entry name" value="ACETYLTRANSFERASE YPEA"/>
    <property type="match status" value="1"/>
</dbReference>
<reference evidence="5 6" key="1">
    <citation type="journal article" date="2010" name="Stand. Genomic Sci.">
        <title>Complete genome sequence of Archaeoglobus profundus type strain (AV18).</title>
        <authorList>
            <person name="von Jan M."/>
            <person name="Lapidus A."/>
            <person name="Del Rio T.G."/>
            <person name="Copeland A."/>
            <person name="Tice H."/>
            <person name="Cheng J.F."/>
            <person name="Lucas S."/>
            <person name="Chen F."/>
            <person name="Nolan M."/>
            <person name="Goodwin L."/>
            <person name="Han C."/>
            <person name="Pitluck S."/>
            <person name="Liolios K."/>
            <person name="Ivanova N."/>
            <person name="Mavromatis K."/>
            <person name="Ovchinnikova G."/>
            <person name="Chertkov O."/>
            <person name="Pati A."/>
            <person name="Chen A."/>
            <person name="Palaniappan K."/>
            <person name="Land M."/>
            <person name="Hauser L."/>
            <person name="Chang Y.J."/>
            <person name="Jeffries C.D."/>
            <person name="Saunders E."/>
            <person name="Brettin T."/>
            <person name="Detter J.C."/>
            <person name="Chain P."/>
            <person name="Eichinger K."/>
            <person name="Huber H."/>
            <person name="Spring S."/>
            <person name="Rohde M."/>
            <person name="Goker M."/>
            <person name="Wirth R."/>
            <person name="Woyke T."/>
            <person name="Bristow J."/>
            <person name="Eisen J.A."/>
            <person name="Markowitz V."/>
            <person name="Hugenholtz P."/>
            <person name="Kyrpides N.C."/>
            <person name="Klenk H.P."/>
        </authorList>
    </citation>
    <scope>NUCLEOTIDE SEQUENCE [LARGE SCALE GENOMIC DNA]</scope>
    <source>
        <strain evidence="6">DSM 5631 / JCM 9629 / NBRC 100127 / Av18</strain>
    </source>
</reference>
<keyword evidence="3" id="KW-0012">Acyltransferase</keyword>
<dbReference type="RefSeq" id="WP_012940444.1">
    <property type="nucleotide sequence ID" value="NC_013741.1"/>
</dbReference>